<dbReference type="Gene3D" id="2.60.120.10">
    <property type="entry name" value="Jelly Rolls"/>
    <property type="match status" value="2"/>
</dbReference>
<dbReference type="EMBL" id="BEGY01000016">
    <property type="protein sequence ID" value="GAX76316.1"/>
    <property type="molecule type" value="Genomic_DNA"/>
</dbReference>
<dbReference type="Proteomes" id="UP000232323">
    <property type="component" value="Unassembled WGS sequence"/>
</dbReference>
<dbReference type="AlphaFoldDB" id="A0A250WZV7"/>
<evidence type="ECO:0000256" key="2">
    <source>
        <dbReference type="SAM" id="MobiDB-lite"/>
    </source>
</evidence>
<feature type="region of interest" description="Disordered" evidence="2">
    <location>
        <begin position="565"/>
        <end position="598"/>
    </location>
</feature>
<organism evidence="4 5">
    <name type="scientific">Chlamydomonas eustigma</name>
    <dbReference type="NCBI Taxonomy" id="1157962"/>
    <lineage>
        <taxon>Eukaryota</taxon>
        <taxon>Viridiplantae</taxon>
        <taxon>Chlorophyta</taxon>
        <taxon>core chlorophytes</taxon>
        <taxon>Chlorophyceae</taxon>
        <taxon>CS clade</taxon>
        <taxon>Chlamydomonadales</taxon>
        <taxon>Chlamydomonadaceae</taxon>
        <taxon>Chlamydomonas</taxon>
    </lineage>
</organism>
<feature type="region of interest" description="Disordered" evidence="2">
    <location>
        <begin position="292"/>
        <end position="334"/>
    </location>
</feature>
<feature type="compositionally biased region" description="Acidic residues" evidence="2">
    <location>
        <begin position="293"/>
        <end position="303"/>
    </location>
</feature>
<feature type="compositionally biased region" description="Basic and acidic residues" evidence="2">
    <location>
        <begin position="304"/>
        <end position="313"/>
    </location>
</feature>
<gene>
    <name evidence="4" type="ORF">CEUSTIGMA_g3762.t1</name>
</gene>
<feature type="region of interest" description="Disordered" evidence="2">
    <location>
        <begin position="474"/>
        <end position="533"/>
    </location>
</feature>
<dbReference type="PANTHER" id="PTHR12461">
    <property type="entry name" value="HYPOXIA-INDUCIBLE FACTOR 1 ALPHA INHIBITOR-RELATED"/>
    <property type="match status" value="1"/>
</dbReference>
<evidence type="ECO:0000256" key="1">
    <source>
        <dbReference type="ARBA" id="ARBA00006801"/>
    </source>
</evidence>
<accession>A0A250WZV7</accession>
<keyword evidence="5" id="KW-1185">Reference proteome</keyword>
<proteinExistence type="inferred from homology"/>
<comment type="similarity">
    <text evidence="1">Belongs to the JARID1 histone demethylase family.</text>
</comment>
<name>A0A250WZV7_9CHLO</name>
<feature type="compositionally biased region" description="Acidic residues" evidence="2">
    <location>
        <begin position="520"/>
        <end position="533"/>
    </location>
</feature>
<comment type="caution">
    <text evidence="4">The sequence shown here is derived from an EMBL/GenBank/DDBJ whole genome shotgun (WGS) entry which is preliminary data.</text>
</comment>
<feature type="domain" description="JmjC" evidence="3">
    <location>
        <begin position="132"/>
        <end position="421"/>
    </location>
</feature>
<dbReference type="PROSITE" id="PS51184">
    <property type="entry name" value="JMJC"/>
    <property type="match status" value="1"/>
</dbReference>
<sequence length="598" mass="66749">MKTAQILDEYSGYKCSGGSIDVVEAHELDAYTFWHRYISQRKPVLIKGHLSDASWKATAKWTDSYLLSEAGHCNVKVEKRNSPDESFGKGTKIPMKFREFLKYMSKGDDTLYLSTQDVEAGPDGFPELMGHPLLELQKDLVKVPELMGNLVPQQINLWMGASSSSSPSLKSGSSSGLHHDFHDNLYVLIRGRKRFRLFDPSKAPLMYTHGKIRRIHQNGRIVYDGQGEVLTDGSEQRDVKLWSNRVAAEEEVAAAEAAVTRHEQGSETRLKNAEEQLEAVLEMQLDAALLEDSGAEDEEDDEISERFGGKAEPRSNSTGVTKRGAKNDHPPSFSKVDLSLSEGVLRKRFPSFPGASQALECIIEAGQMLYLPAGWFHEVTSSAVHYVSNIDCHAGGHMAVNYWFYPPDNLDASNKGFFRPYVRDYLPSMWRDRYPEEQSAGHVHGSHSTEPPARVNAQTTSVAGVAGQKLHLKSSARHGSSLTHLTPVPGSKGGLKRRCIGRSKSGTLLKMKRSVKEAEESIEDDPDYEPGEEEAMTADDVYHAMTKDQQEKIMELIQRAMQSGYQIGGNEKQKQKTFTPPRGRRHHSVIFCPKKSQK</sequence>
<protein>
    <recommendedName>
        <fullName evidence="3">JmjC domain-containing protein</fullName>
    </recommendedName>
</protein>
<dbReference type="STRING" id="1157962.A0A250WZV7"/>
<dbReference type="InterPro" id="IPR014710">
    <property type="entry name" value="RmlC-like_jellyroll"/>
</dbReference>
<dbReference type="Pfam" id="PF13621">
    <property type="entry name" value="Cupin_8"/>
    <property type="match status" value="1"/>
</dbReference>
<evidence type="ECO:0000313" key="5">
    <source>
        <dbReference type="Proteomes" id="UP000232323"/>
    </source>
</evidence>
<dbReference type="InterPro" id="IPR041667">
    <property type="entry name" value="Cupin_8"/>
</dbReference>
<dbReference type="PANTHER" id="PTHR12461:SF100">
    <property type="entry name" value="JMJC DOMAIN-CONTAINING PROTEIN 4"/>
    <property type="match status" value="1"/>
</dbReference>
<reference evidence="4 5" key="1">
    <citation type="submission" date="2017-08" db="EMBL/GenBank/DDBJ databases">
        <title>Acidophilic green algal genome provides insights into adaptation to an acidic environment.</title>
        <authorList>
            <person name="Hirooka S."/>
            <person name="Hirose Y."/>
            <person name="Kanesaki Y."/>
            <person name="Higuchi S."/>
            <person name="Fujiwara T."/>
            <person name="Onuma R."/>
            <person name="Era A."/>
            <person name="Ohbayashi R."/>
            <person name="Uzuka A."/>
            <person name="Nozaki H."/>
            <person name="Yoshikawa H."/>
            <person name="Miyagishima S.Y."/>
        </authorList>
    </citation>
    <scope>NUCLEOTIDE SEQUENCE [LARGE SCALE GENOMIC DNA]</scope>
    <source>
        <strain evidence="4 5">NIES-2499</strain>
    </source>
</reference>
<evidence type="ECO:0000259" key="3">
    <source>
        <dbReference type="PROSITE" id="PS51184"/>
    </source>
</evidence>
<dbReference type="SMART" id="SM00558">
    <property type="entry name" value="JmjC"/>
    <property type="match status" value="1"/>
</dbReference>
<evidence type="ECO:0000313" key="4">
    <source>
        <dbReference type="EMBL" id="GAX76316.1"/>
    </source>
</evidence>
<dbReference type="SUPFAM" id="SSF51197">
    <property type="entry name" value="Clavaminate synthase-like"/>
    <property type="match status" value="1"/>
</dbReference>
<dbReference type="InterPro" id="IPR003347">
    <property type="entry name" value="JmjC_dom"/>
</dbReference>
<dbReference type="OrthoDB" id="415358at2759"/>